<dbReference type="InterPro" id="IPR045584">
    <property type="entry name" value="Pilin-like"/>
</dbReference>
<name>A0A0F8ZYQ7_9ZZZZ</name>
<keyword evidence="2" id="KW-1133">Transmembrane helix</keyword>
<dbReference type="Gene3D" id="3.30.1690.10">
    <property type="entry name" value="TcpA-like pilin"/>
    <property type="match status" value="1"/>
</dbReference>
<evidence type="ECO:0000256" key="1">
    <source>
        <dbReference type="SAM" id="MobiDB-lite"/>
    </source>
</evidence>
<dbReference type="Pfam" id="PF08805">
    <property type="entry name" value="PilS"/>
    <property type="match status" value="1"/>
</dbReference>
<protein>
    <recommendedName>
        <fullName evidence="3">Type 4 secretion system PilS N-terminal domain-containing protein</fullName>
    </recommendedName>
</protein>
<dbReference type="EMBL" id="LAZR01048854">
    <property type="protein sequence ID" value="KKK90985.1"/>
    <property type="molecule type" value="Genomic_DNA"/>
</dbReference>
<keyword evidence="2" id="KW-0812">Transmembrane</keyword>
<evidence type="ECO:0000259" key="3">
    <source>
        <dbReference type="Pfam" id="PF08805"/>
    </source>
</evidence>
<feature type="transmembrane region" description="Helical" evidence="2">
    <location>
        <begin position="21"/>
        <end position="39"/>
    </location>
</feature>
<dbReference type="SUPFAM" id="SSF54523">
    <property type="entry name" value="Pili subunits"/>
    <property type="match status" value="1"/>
</dbReference>
<feature type="region of interest" description="Disordered" evidence="1">
    <location>
        <begin position="199"/>
        <end position="222"/>
    </location>
</feature>
<organism evidence="4">
    <name type="scientific">marine sediment metagenome</name>
    <dbReference type="NCBI Taxonomy" id="412755"/>
    <lineage>
        <taxon>unclassified sequences</taxon>
        <taxon>metagenomes</taxon>
        <taxon>ecological metagenomes</taxon>
    </lineage>
</organism>
<dbReference type="AlphaFoldDB" id="A0A0F8ZYQ7"/>
<evidence type="ECO:0000313" key="4">
    <source>
        <dbReference type="EMBL" id="KKK90985.1"/>
    </source>
</evidence>
<accession>A0A0F8ZYQ7</accession>
<reference evidence="4" key="1">
    <citation type="journal article" date="2015" name="Nature">
        <title>Complex archaea that bridge the gap between prokaryotes and eukaryotes.</title>
        <authorList>
            <person name="Spang A."/>
            <person name="Saw J.H."/>
            <person name="Jorgensen S.L."/>
            <person name="Zaremba-Niedzwiedzka K."/>
            <person name="Martijn J."/>
            <person name="Lind A.E."/>
            <person name="van Eijk R."/>
            <person name="Schleper C."/>
            <person name="Guy L."/>
            <person name="Ettema T.J."/>
        </authorList>
    </citation>
    <scope>NUCLEOTIDE SEQUENCE</scope>
</reference>
<proteinExistence type="predicted"/>
<gene>
    <name evidence="4" type="ORF">LCGC14_2717520</name>
</gene>
<evidence type="ECO:0000256" key="2">
    <source>
        <dbReference type="SAM" id="Phobius"/>
    </source>
</evidence>
<feature type="non-terminal residue" evidence="4">
    <location>
        <position position="222"/>
    </location>
</feature>
<comment type="caution">
    <text evidence="4">The sequence shown here is derived from an EMBL/GenBank/DDBJ whole genome shotgun (WGS) entry which is preliminary data.</text>
</comment>
<feature type="domain" description="Type 4 secretion system PilS N-terminal" evidence="3">
    <location>
        <begin position="58"/>
        <end position="187"/>
    </location>
</feature>
<keyword evidence="2" id="KW-0472">Membrane</keyword>
<sequence>MSITSNLVLAGRRRAISLIEGVLYLVIALAVIVGGIVFFQQSQLSNAVTDTARAAVGISSQARALYQNQTGFGVNEDLTLAMIRAGAVPSNFIDRSGDAMAHPFGGGMAVTGNGRGFVIVYSDISQAACLRLASIDETGVGPMGTGIVGLTISQSDPVDPTSAPDINGTVTADTMSTSCADGAEMAVYYAQNPGAKYDAPPSPFNTDNPWEYPYPKVSLGTQ</sequence>
<dbReference type="InterPro" id="IPR014911">
    <property type="entry name" value="PilS_N"/>
</dbReference>